<dbReference type="PANTHER" id="PTHR37027:SF2">
    <property type="entry name" value="CHROMOSOME UNDETERMINED SCAFFOLD_148, WHOLE GENOME SHOTGUN SEQUENCE"/>
    <property type="match status" value="1"/>
</dbReference>
<sequence length="237" mass="26272">MQRQTPGVCIGISSRGKQNVNFSPPTILTFATRLFASYSLPKPHTPAAPVSLSLSSPQTVVAAATAAAAASATSGSLYSPPSSSWRALGLYLHAAPRVLQQLLQSEQRALRDAETSLLHAFEEKALALKTDILQENQQRQGQEASIVHYCEAEVREREAMESRIVGEVAEQMQRLQNLIQQEKEAREKHLASLLSLIEEVVREVQRDVRREEEERKKSENSLVSLMEQTVDRITSAI</sequence>
<reference evidence="3" key="1">
    <citation type="submission" date="2025-08" db="UniProtKB">
        <authorList>
            <consortium name="RefSeq"/>
        </authorList>
    </citation>
    <scope>IDENTIFICATION</scope>
</reference>
<keyword evidence="1" id="KW-0175">Coiled coil</keyword>
<dbReference type="InterPro" id="IPR038835">
    <property type="entry name" value="Giardin_beta-like"/>
</dbReference>
<evidence type="ECO:0000256" key="1">
    <source>
        <dbReference type="SAM" id="Coils"/>
    </source>
</evidence>
<accession>A0A6P6RY32</accession>
<proteinExistence type="predicted"/>
<dbReference type="Proteomes" id="UP000515125">
    <property type="component" value="Unplaced"/>
</dbReference>
<dbReference type="PANTHER" id="PTHR37027">
    <property type="entry name" value="KDE4"/>
    <property type="match status" value="1"/>
</dbReference>
<evidence type="ECO:0000313" key="3">
    <source>
        <dbReference type="RefSeq" id="XP_026192020.1"/>
    </source>
</evidence>
<gene>
    <name evidence="3" type="primary">LOC34617370</name>
</gene>
<organism evidence="2 3">
    <name type="scientific">Cyclospora cayetanensis</name>
    <dbReference type="NCBI Taxonomy" id="88456"/>
    <lineage>
        <taxon>Eukaryota</taxon>
        <taxon>Sar</taxon>
        <taxon>Alveolata</taxon>
        <taxon>Apicomplexa</taxon>
        <taxon>Conoidasida</taxon>
        <taxon>Coccidia</taxon>
        <taxon>Eucoccidiorida</taxon>
        <taxon>Eimeriorina</taxon>
        <taxon>Eimeriidae</taxon>
        <taxon>Cyclospora</taxon>
    </lineage>
</organism>
<dbReference type="AlphaFoldDB" id="A0A6P6RY32"/>
<feature type="coiled-coil region" evidence="1">
    <location>
        <begin position="165"/>
        <end position="228"/>
    </location>
</feature>
<name>A0A6P6RY32_9EIME</name>
<dbReference type="GeneID" id="34617370"/>
<keyword evidence="2" id="KW-1185">Reference proteome</keyword>
<evidence type="ECO:0000313" key="2">
    <source>
        <dbReference type="Proteomes" id="UP000515125"/>
    </source>
</evidence>
<dbReference type="OrthoDB" id="298686at2759"/>
<dbReference type="RefSeq" id="XP_026192020.1">
    <property type="nucleotide sequence ID" value="XM_026336235.1"/>
</dbReference>
<protein>
    <submittedName>
        <fullName evidence="3">Golgin subfamily A member 6-like protein 4</fullName>
    </submittedName>
</protein>